<reference evidence="1 2" key="1">
    <citation type="journal article" date="2019" name="Int. J. Syst. Evol. Microbiol.">
        <title>The Global Catalogue of Microorganisms (GCM) 10K type strain sequencing project: providing services to taxonomists for standard genome sequencing and annotation.</title>
        <authorList>
            <consortium name="The Broad Institute Genomics Platform"/>
            <consortium name="The Broad Institute Genome Sequencing Center for Infectious Disease"/>
            <person name="Wu L."/>
            <person name="Ma J."/>
        </authorList>
    </citation>
    <scope>NUCLEOTIDE SEQUENCE [LARGE SCALE GENOMIC DNA]</scope>
    <source>
        <strain evidence="1 2">JCM 16001</strain>
    </source>
</reference>
<sequence>MHSSQMYTLFGPAMSFRTCRCDFEQNEHFKISLSPRRGAIAVTPSLGGVRSRAAERACVLR</sequence>
<gene>
    <name evidence="1" type="ORF">GCM10009830_08440</name>
</gene>
<name>A0ABN2G4F4_9ACTN</name>
<dbReference type="EMBL" id="BAAAQF010000004">
    <property type="protein sequence ID" value="GAA1665197.1"/>
    <property type="molecule type" value="Genomic_DNA"/>
</dbReference>
<dbReference type="Proteomes" id="UP001499851">
    <property type="component" value="Unassembled WGS sequence"/>
</dbReference>
<keyword evidence="2" id="KW-1185">Reference proteome</keyword>
<comment type="caution">
    <text evidence="1">The sequence shown here is derived from an EMBL/GenBank/DDBJ whole genome shotgun (WGS) entry which is preliminary data.</text>
</comment>
<evidence type="ECO:0008006" key="3">
    <source>
        <dbReference type="Google" id="ProtNLM"/>
    </source>
</evidence>
<organism evidence="1 2">
    <name type="scientific">Glycomyces endophyticus</name>
    <dbReference type="NCBI Taxonomy" id="480996"/>
    <lineage>
        <taxon>Bacteria</taxon>
        <taxon>Bacillati</taxon>
        <taxon>Actinomycetota</taxon>
        <taxon>Actinomycetes</taxon>
        <taxon>Glycomycetales</taxon>
        <taxon>Glycomycetaceae</taxon>
        <taxon>Glycomyces</taxon>
    </lineage>
</organism>
<protein>
    <recommendedName>
        <fullName evidence="3">DUF1534 domain-containing protein</fullName>
    </recommendedName>
</protein>
<proteinExistence type="predicted"/>
<accession>A0ABN2G4F4</accession>
<evidence type="ECO:0000313" key="1">
    <source>
        <dbReference type="EMBL" id="GAA1665197.1"/>
    </source>
</evidence>
<evidence type="ECO:0000313" key="2">
    <source>
        <dbReference type="Proteomes" id="UP001499851"/>
    </source>
</evidence>